<dbReference type="EMBL" id="FOKG01000045">
    <property type="protein sequence ID" value="SFB64612.1"/>
    <property type="molecule type" value="Genomic_DNA"/>
</dbReference>
<evidence type="ECO:0000313" key="2">
    <source>
        <dbReference type="Proteomes" id="UP000243799"/>
    </source>
</evidence>
<name>A0A1I1CR89_9PSEU</name>
<proteinExistence type="predicted"/>
<accession>A0A1I1CR89</accession>
<evidence type="ECO:0000313" key="1">
    <source>
        <dbReference type="EMBL" id="SFB64612.1"/>
    </source>
</evidence>
<sequence length="39" mass="4210">MAAVLAQQTTGLPWFVGEAHTVVLQAQEVFTEVVDLPRG</sequence>
<protein>
    <submittedName>
        <fullName evidence="1">Uncharacterized protein</fullName>
    </submittedName>
</protein>
<gene>
    <name evidence="1" type="ORF">SAMN05216266_14517</name>
</gene>
<dbReference type="AlphaFoldDB" id="A0A1I1CR89"/>
<organism evidence="1 2">
    <name type="scientific">Amycolatopsis marina</name>
    <dbReference type="NCBI Taxonomy" id="490629"/>
    <lineage>
        <taxon>Bacteria</taxon>
        <taxon>Bacillati</taxon>
        <taxon>Actinomycetota</taxon>
        <taxon>Actinomycetes</taxon>
        <taxon>Pseudonocardiales</taxon>
        <taxon>Pseudonocardiaceae</taxon>
        <taxon>Amycolatopsis</taxon>
    </lineage>
</organism>
<dbReference type="Proteomes" id="UP000243799">
    <property type="component" value="Unassembled WGS sequence"/>
</dbReference>
<reference evidence="2" key="1">
    <citation type="submission" date="2016-10" db="EMBL/GenBank/DDBJ databases">
        <authorList>
            <person name="Varghese N."/>
            <person name="Submissions S."/>
        </authorList>
    </citation>
    <scope>NUCLEOTIDE SEQUENCE [LARGE SCALE GENOMIC DNA]</scope>
    <source>
        <strain evidence="2">CGMCC 4.3568</strain>
    </source>
</reference>
<keyword evidence="2" id="KW-1185">Reference proteome</keyword>